<dbReference type="Proteomes" id="UP001232750">
    <property type="component" value="Unassembled WGS sequence"/>
</dbReference>
<keyword evidence="2" id="KW-1185">Reference proteome</keyword>
<comment type="caution">
    <text evidence="1">The sequence shown here is derived from an EMBL/GenBank/DDBJ whole genome shotgun (WGS) entry which is preliminary data.</text>
</comment>
<reference evidence="1 2" key="1">
    <citation type="submission" date="2023-05" db="EMBL/GenBank/DDBJ databases">
        <title>Gordonibacter KGMB12511T sp. nov., isolated from faeces of healthy Korean.</title>
        <authorList>
            <person name="Kim H.S."/>
            <person name="Kim J.-S."/>
            <person name="Suh M.K."/>
            <person name="Eom M.K."/>
            <person name="Do H.E."/>
            <person name="Lee J.-S."/>
        </authorList>
    </citation>
    <scope>NUCLEOTIDE SEQUENCE [LARGE SCALE GENOMIC DNA]</scope>
    <source>
        <strain evidence="1 2">KGMB12511</strain>
    </source>
</reference>
<evidence type="ECO:0000313" key="1">
    <source>
        <dbReference type="EMBL" id="MDJ1650958.1"/>
    </source>
</evidence>
<dbReference type="EMBL" id="JASJEU010000018">
    <property type="protein sequence ID" value="MDJ1650958.1"/>
    <property type="molecule type" value="Genomic_DNA"/>
</dbReference>
<proteinExistence type="predicted"/>
<accession>A0ABT7DQX2</accession>
<protein>
    <submittedName>
        <fullName evidence="1">Uncharacterized protein</fullName>
    </submittedName>
</protein>
<dbReference type="RefSeq" id="WP_283832300.1">
    <property type="nucleotide sequence ID" value="NZ_JASJEU010000018.1"/>
</dbReference>
<organism evidence="1 2">
    <name type="scientific">Gordonibacter faecis</name>
    <dbReference type="NCBI Taxonomy" id="3047475"/>
    <lineage>
        <taxon>Bacteria</taxon>
        <taxon>Bacillati</taxon>
        <taxon>Actinomycetota</taxon>
        <taxon>Coriobacteriia</taxon>
        <taxon>Eggerthellales</taxon>
        <taxon>Eggerthellaceae</taxon>
        <taxon>Gordonibacter</taxon>
    </lineage>
</organism>
<sequence length="51" mass="5794">MMNEFREIFDADMFDSEDSLHLPELSLEQTEGLEPDPELVALIEEAQKAVA</sequence>
<gene>
    <name evidence="1" type="ORF">QNJ86_09120</name>
</gene>
<name>A0ABT7DQX2_9ACTN</name>
<evidence type="ECO:0000313" key="2">
    <source>
        <dbReference type="Proteomes" id="UP001232750"/>
    </source>
</evidence>